<feature type="domain" description="BTB" evidence="4">
    <location>
        <begin position="176"/>
        <end position="257"/>
    </location>
</feature>
<dbReference type="InterPro" id="IPR036770">
    <property type="entry name" value="Ankyrin_rpt-contain_sf"/>
</dbReference>
<dbReference type="SMART" id="SM00225">
    <property type="entry name" value="BTB"/>
    <property type="match status" value="2"/>
</dbReference>
<evidence type="ECO:0000313" key="6">
    <source>
        <dbReference type="Proteomes" id="UP000094385"/>
    </source>
</evidence>
<dbReference type="GO" id="GO:0005737">
    <property type="term" value="C:cytoplasm"/>
    <property type="evidence" value="ECO:0007669"/>
    <property type="project" value="TreeGrafter"/>
</dbReference>
<dbReference type="Pfam" id="PF12796">
    <property type="entry name" value="Ank_2"/>
    <property type="match status" value="1"/>
</dbReference>
<dbReference type="Gene3D" id="3.30.710.10">
    <property type="entry name" value="Potassium Channel Kv1.1, Chain A"/>
    <property type="match status" value="2"/>
</dbReference>
<dbReference type="AlphaFoldDB" id="A0A1E3PXL6"/>
<evidence type="ECO:0000259" key="4">
    <source>
        <dbReference type="PROSITE" id="PS50097"/>
    </source>
</evidence>
<evidence type="ECO:0000256" key="2">
    <source>
        <dbReference type="ARBA" id="ARBA00023043"/>
    </source>
</evidence>
<evidence type="ECO:0000313" key="5">
    <source>
        <dbReference type="EMBL" id="ODQ70161.1"/>
    </source>
</evidence>
<dbReference type="OrthoDB" id="684045at2759"/>
<dbReference type="PANTHER" id="PTHR46231">
    <property type="entry name" value="ANKYRIN REPEAT AND BTB/POZ DOMAIN-CONTAINING PROTEIN 1"/>
    <property type="match status" value="1"/>
</dbReference>
<dbReference type="PANTHER" id="PTHR46231:SF1">
    <property type="entry name" value="ANKYRIN REPEAT AND BTB_POZ DOMAIN-CONTAINING PROTEIN 1"/>
    <property type="match status" value="1"/>
</dbReference>
<dbReference type="InterPro" id="IPR011333">
    <property type="entry name" value="SKP1/BTB/POZ_sf"/>
</dbReference>
<organism evidence="5 6">
    <name type="scientific">Lipomyces starkeyi NRRL Y-11557</name>
    <dbReference type="NCBI Taxonomy" id="675824"/>
    <lineage>
        <taxon>Eukaryota</taxon>
        <taxon>Fungi</taxon>
        <taxon>Dikarya</taxon>
        <taxon>Ascomycota</taxon>
        <taxon>Saccharomycotina</taxon>
        <taxon>Lipomycetes</taxon>
        <taxon>Lipomycetales</taxon>
        <taxon>Lipomycetaceae</taxon>
        <taxon>Lipomyces</taxon>
    </lineage>
</organism>
<feature type="domain" description="BTB" evidence="4">
    <location>
        <begin position="343"/>
        <end position="428"/>
    </location>
</feature>
<accession>A0A1E3PXL6</accession>
<keyword evidence="6" id="KW-1185">Reference proteome</keyword>
<keyword evidence="2 3" id="KW-0040">ANK repeat</keyword>
<dbReference type="Proteomes" id="UP000094385">
    <property type="component" value="Unassembled WGS sequence"/>
</dbReference>
<proteinExistence type="predicted"/>
<reference evidence="5 6" key="1">
    <citation type="journal article" date="2016" name="Proc. Natl. Acad. Sci. U.S.A.">
        <title>Comparative genomics of biotechnologically important yeasts.</title>
        <authorList>
            <person name="Riley R."/>
            <person name="Haridas S."/>
            <person name="Wolfe K.H."/>
            <person name="Lopes M.R."/>
            <person name="Hittinger C.T."/>
            <person name="Goeker M."/>
            <person name="Salamov A.A."/>
            <person name="Wisecaver J.H."/>
            <person name="Long T.M."/>
            <person name="Calvey C.H."/>
            <person name="Aerts A.L."/>
            <person name="Barry K.W."/>
            <person name="Choi C."/>
            <person name="Clum A."/>
            <person name="Coughlan A.Y."/>
            <person name="Deshpande S."/>
            <person name="Douglass A.P."/>
            <person name="Hanson S.J."/>
            <person name="Klenk H.-P."/>
            <person name="LaButti K.M."/>
            <person name="Lapidus A."/>
            <person name="Lindquist E.A."/>
            <person name="Lipzen A.M."/>
            <person name="Meier-Kolthoff J.P."/>
            <person name="Ohm R.A."/>
            <person name="Otillar R.P."/>
            <person name="Pangilinan J.L."/>
            <person name="Peng Y."/>
            <person name="Rokas A."/>
            <person name="Rosa C.A."/>
            <person name="Scheuner C."/>
            <person name="Sibirny A.A."/>
            <person name="Slot J.C."/>
            <person name="Stielow J.B."/>
            <person name="Sun H."/>
            <person name="Kurtzman C.P."/>
            <person name="Blackwell M."/>
            <person name="Grigoriev I.V."/>
            <person name="Jeffries T.W."/>
        </authorList>
    </citation>
    <scope>NUCLEOTIDE SEQUENCE [LARGE SCALE GENOMIC DNA]</scope>
    <source>
        <strain evidence="5 6">NRRL Y-11557</strain>
    </source>
</reference>
<name>A0A1E3PXL6_LIPST</name>
<sequence>MDEEFTEGVALEEGFVPFPQVEVIIEDLPLESKHKLISRLWREEGARVNTIDDLPSQHDKTRRFHELCEACRAGDLEQVDNMVSFGVDVNAIDEFDYTPLILASLCGHEEVVKYLLEHGAVCDRDTFQGERCLYGALTDNIRSLLLKFDISKAVDAIQPFAAHIASLLSKIEPSSSDVIFSSSAKPTSTTSTGAAPAEPRQFHLHRFILAARSTYFRENLAGRWRSKKLVKLSSSMDPRAFDIVVKYLYSIDIAIGSMELNERTSQVARKLDLPDLISTLENLKAEESFRRKREHRQDDMRRAQADFEMFVQKDVISARMEVRKDEFLADKERFCSVPAESTADILLSVEDEDEDMIVLYPTHRAMLIRSEYYMTMFTSSFAEGAYSVCNFEDQDGTKRLPTVALSASKAVAEIILTYIYTDRVDIPGAIALDVLYCADLLLIDKLKSLASVALTNSTAEDGDAISDPTVGKHATPLYANIYDILRSGWATRMDRLERFAAKYFADNLAHFIVQDDFADIVLESAQRIRSRDETDTIELIDDIRFYLAQKYGILFEDDMDPVTGKVQEGPWRKITNYERQYNAELDLIDGLLERLDLDA</sequence>
<keyword evidence="1" id="KW-0677">Repeat</keyword>
<feature type="repeat" description="ANK" evidence="3">
    <location>
        <begin position="95"/>
        <end position="120"/>
    </location>
</feature>
<dbReference type="SMART" id="SM00248">
    <property type="entry name" value="ANK"/>
    <property type="match status" value="2"/>
</dbReference>
<dbReference type="InterPro" id="IPR044515">
    <property type="entry name" value="ABTB1"/>
</dbReference>
<protein>
    <recommendedName>
        <fullName evidence="4">BTB domain-containing protein</fullName>
    </recommendedName>
</protein>
<dbReference type="Gene3D" id="1.25.40.20">
    <property type="entry name" value="Ankyrin repeat-containing domain"/>
    <property type="match status" value="1"/>
</dbReference>
<dbReference type="GO" id="GO:0000151">
    <property type="term" value="C:ubiquitin ligase complex"/>
    <property type="evidence" value="ECO:0007669"/>
    <property type="project" value="TreeGrafter"/>
</dbReference>
<dbReference type="InterPro" id="IPR002110">
    <property type="entry name" value="Ankyrin_rpt"/>
</dbReference>
<dbReference type="PROSITE" id="PS50097">
    <property type="entry name" value="BTB"/>
    <property type="match status" value="2"/>
</dbReference>
<dbReference type="SUPFAM" id="SSF54695">
    <property type="entry name" value="POZ domain"/>
    <property type="match status" value="2"/>
</dbReference>
<evidence type="ECO:0000256" key="3">
    <source>
        <dbReference type="PROSITE-ProRule" id="PRU00023"/>
    </source>
</evidence>
<dbReference type="SUPFAM" id="SSF48403">
    <property type="entry name" value="Ankyrin repeat"/>
    <property type="match status" value="1"/>
</dbReference>
<dbReference type="InterPro" id="IPR000210">
    <property type="entry name" value="BTB/POZ_dom"/>
</dbReference>
<dbReference type="Pfam" id="PF00651">
    <property type="entry name" value="BTB"/>
    <property type="match status" value="2"/>
</dbReference>
<evidence type="ECO:0000256" key="1">
    <source>
        <dbReference type="ARBA" id="ARBA00022737"/>
    </source>
</evidence>
<dbReference type="STRING" id="675824.A0A1E3PXL6"/>
<dbReference type="EMBL" id="KV454301">
    <property type="protein sequence ID" value="ODQ70161.1"/>
    <property type="molecule type" value="Genomic_DNA"/>
</dbReference>
<dbReference type="PROSITE" id="PS50088">
    <property type="entry name" value="ANK_REPEAT"/>
    <property type="match status" value="1"/>
</dbReference>
<dbReference type="PROSITE" id="PS50297">
    <property type="entry name" value="ANK_REP_REGION"/>
    <property type="match status" value="1"/>
</dbReference>
<gene>
    <name evidence="5" type="ORF">LIPSTDRAFT_6249</name>
</gene>